<organism evidence="1">
    <name type="scientific">Anopheles aquasalis</name>
    <name type="common">Malaria mosquito</name>
    <dbReference type="NCBI Taxonomy" id="42839"/>
    <lineage>
        <taxon>Eukaryota</taxon>
        <taxon>Metazoa</taxon>
        <taxon>Ecdysozoa</taxon>
        <taxon>Arthropoda</taxon>
        <taxon>Hexapoda</taxon>
        <taxon>Insecta</taxon>
        <taxon>Pterygota</taxon>
        <taxon>Neoptera</taxon>
        <taxon>Endopterygota</taxon>
        <taxon>Diptera</taxon>
        <taxon>Nematocera</taxon>
        <taxon>Culicoidea</taxon>
        <taxon>Culicidae</taxon>
        <taxon>Anophelinae</taxon>
        <taxon>Anopheles</taxon>
    </lineage>
</organism>
<accession>T1E7K0</accession>
<dbReference type="EMBL" id="GAMD01002972">
    <property type="protein sequence ID" value="JAA98618.1"/>
    <property type="molecule type" value="mRNA"/>
</dbReference>
<evidence type="ECO:0000313" key="1">
    <source>
        <dbReference type="EMBL" id="JAA98618.1"/>
    </source>
</evidence>
<proteinExistence type="evidence at transcript level"/>
<dbReference type="AlphaFoldDB" id="T1E7K0"/>
<protein>
    <submittedName>
        <fullName evidence="1">Uncharacterized protein</fullName>
    </submittedName>
</protein>
<sequence>MLLLALGFVTRRFHTSCQSVQGTSRSVALIEPACSGGPSHLFTIPCGLLESTCVPFDCVGCLLEVSSSSFYQAAPRVNRIGH</sequence>
<name>T1E7K0_ANOAQ</name>
<reference evidence="1" key="1">
    <citation type="submission" date="2013-07" db="EMBL/GenBank/DDBJ databases">
        <title>Transcriptome sequencing and developmental regulation of gene expression in Anopheles aquasalis.</title>
        <authorList>
            <consortium name="Brazilian Malaria Network (MCT/CNPq/MS/SCTIE/DECIT/PRONEX 555648/2009-5) and Research Network on Bioactive Molecules from Arthropod Vectors (NAP-MOBIARVE"/>
            <consortium name="University of Sao Paulo)"/>
            <person name="Marinotti O."/>
            <person name="Ribeiro J.M.C."/>
            <person name="Costa-da-Silva A.L."/>
            <person name="Silva M.C.P."/>
            <person name="Lopes A.R."/>
            <person name="Barros M.S."/>
            <person name="Sa-Nunes A."/>
            <person name="Konjin B.B."/>
            <person name="Carvalho E."/>
            <person name="Suesdek L."/>
            <person name="Silva-Neto M.A.C."/>
            <person name="Capurro M.L."/>
        </authorList>
    </citation>
    <scope>NUCLEOTIDE SEQUENCE</scope>
    <source>
        <tissue evidence="1">Whole body</tissue>
    </source>
</reference>